<dbReference type="EMBL" id="LLYA01000203">
    <property type="protein sequence ID" value="KRR17839.1"/>
    <property type="molecule type" value="Genomic_DNA"/>
</dbReference>
<comment type="caution">
    <text evidence="3">The sequence shown here is derived from an EMBL/GenBank/DDBJ whole genome shotgun (WGS) entry which is preliminary data.</text>
</comment>
<dbReference type="OrthoDB" id="9780084at2"/>
<keyword evidence="4" id="KW-1185">Reference proteome</keyword>
<feature type="domain" description="Ketoreductase" evidence="2">
    <location>
        <begin position="12"/>
        <end position="202"/>
    </location>
</feature>
<gene>
    <name evidence="3" type="ORF">CQ13_10675</name>
</gene>
<protein>
    <recommendedName>
        <fullName evidence="2">Ketoreductase domain-containing protein</fullName>
    </recommendedName>
</protein>
<organism evidence="3 4">
    <name type="scientific">Bradyrhizobium retamae</name>
    <dbReference type="NCBI Taxonomy" id="1300035"/>
    <lineage>
        <taxon>Bacteria</taxon>
        <taxon>Pseudomonadati</taxon>
        <taxon>Pseudomonadota</taxon>
        <taxon>Alphaproteobacteria</taxon>
        <taxon>Hyphomicrobiales</taxon>
        <taxon>Nitrobacteraceae</taxon>
        <taxon>Bradyrhizobium</taxon>
    </lineage>
</organism>
<accession>A0A0R3MIC1</accession>
<sequence length="267" mass="28245">MYEIGNMSAVQRVALITGSASGIGAACARRLAAKNVNLLLVDRQGEALQTIAQELSKTVRTSFFVCDITDDKAVEGAVSSAKGEFGRIDILANIAGGSVGVKGGRVEDFSGEDWDRVMNANLRSTFMFCKFVVPMMREQKFGRIINTSSTLARGRTGSQDTSAARLPYAAAKAGVLGFTSQLAKDLGSEGITVNAILPWLTIAPNSNQAAYLAFMAMSAEARERQLSLSPFKRPATADEVAAAIEFLASDDASYISGVALPIDGAFL</sequence>
<evidence type="ECO:0000313" key="3">
    <source>
        <dbReference type="EMBL" id="KRR17839.1"/>
    </source>
</evidence>
<dbReference type="PRINTS" id="PR00080">
    <property type="entry name" value="SDRFAMILY"/>
</dbReference>
<reference evidence="3 4" key="1">
    <citation type="submission" date="2014-03" db="EMBL/GenBank/DDBJ databases">
        <title>Bradyrhizobium valentinum sp. nov., isolated from effective nodules of Lupinus mariae-josephae, a lupine endemic of basic-lime soils in Eastern Spain.</title>
        <authorList>
            <person name="Duran D."/>
            <person name="Rey L."/>
            <person name="Navarro A."/>
            <person name="Busquets A."/>
            <person name="Imperial J."/>
            <person name="Ruiz-Argueso T."/>
        </authorList>
    </citation>
    <scope>NUCLEOTIDE SEQUENCE [LARGE SCALE GENOMIC DNA]</scope>
    <source>
        <strain evidence="3 4">Ro19</strain>
    </source>
</reference>
<evidence type="ECO:0000259" key="2">
    <source>
        <dbReference type="SMART" id="SM00822"/>
    </source>
</evidence>
<proteinExistence type="inferred from homology"/>
<evidence type="ECO:0000256" key="1">
    <source>
        <dbReference type="ARBA" id="ARBA00006484"/>
    </source>
</evidence>
<dbReference type="SUPFAM" id="SSF51735">
    <property type="entry name" value="NAD(P)-binding Rossmann-fold domains"/>
    <property type="match status" value="1"/>
</dbReference>
<dbReference type="Pfam" id="PF13561">
    <property type="entry name" value="adh_short_C2"/>
    <property type="match status" value="1"/>
</dbReference>
<dbReference type="AlphaFoldDB" id="A0A0R3MIC1"/>
<dbReference type="InterPro" id="IPR036291">
    <property type="entry name" value="NAD(P)-bd_dom_sf"/>
</dbReference>
<dbReference type="InterPro" id="IPR002347">
    <property type="entry name" value="SDR_fam"/>
</dbReference>
<dbReference type="SMART" id="SM00822">
    <property type="entry name" value="PKS_KR"/>
    <property type="match status" value="1"/>
</dbReference>
<dbReference type="Proteomes" id="UP000052023">
    <property type="component" value="Unassembled WGS sequence"/>
</dbReference>
<comment type="similarity">
    <text evidence="1">Belongs to the short-chain dehydrogenases/reductases (SDR) family.</text>
</comment>
<dbReference type="Gene3D" id="3.40.50.720">
    <property type="entry name" value="NAD(P)-binding Rossmann-like Domain"/>
    <property type="match status" value="1"/>
</dbReference>
<name>A0A0R3MIC1_9BRAD</name>
<dbReference type="GO" id="GO:0030497">
    <property type="term" value="P:fatty acid elongation"/>
    <property type="evidence" value="ECO:0007669"/>
    <property type="project" value="TreeGrafter"/>
</dbReference>
<dbReference type="PANTHER" id="PTHR42760:SF40">
    <property type="entry name" value="3-OXOACYL-[ACYL-CARRIER-PROTEIN] REDUCTASE, CHLOROPLASTIC"/>
    <property type="match status" value="1"/>
</dbReference>
<dbReference type="FunFam" id="3.40.50.720:FF:000084">
    <property type="entry name" value="Short-chain dehydrogenase reductase"/>
    <property type="match status" value="1"/>
</dbReference>
<dbReference type="PANTHER" id="PTHR42760">
    <property type="entry name" value="SHORT-CHAIN DEHYDROGENASES/REDUCTASES FAMILY MEMBER"/>
    <property type="match status" value="1"/>
</dbReference>
<dbReference type="CDD" id="cd05233">
    <property type="entry name" value="SDR_c"/>
    <property type="match status" value="1"/>
</dbReference>
<dbReference type="InterPro" id="IPR057326">
    <property type="entry name" value="KR_dom"/>
</dbReference>
<dbReference type="PRINTS" id="PR00081">
    <property type="entry name" value="GDHRDH"/>
</dbReference>
<dbReference type="GO" id="GO:0016616">
    <property type="term" value="F:oxidoreductase activity, acting on the CH-OH group of donors, NAD or NADP as acceptor"/>
    <property type="evidence" value="ECO:0007669"/>
    <property type="project" value="TreeGrafter"/>
</dbReference>
<evidence type="ECO:0000313" key="4">
    <source>
        <dbReference type="Proteomes" id="UP000052023"/>
    </source>
</evidence>